<comment type="caution">
    <text evidence="10">The sequence shown here is derived from an EMBL/GenBank/DDBJ whole genome shotgun (WGS) entry which is preliminary data.</text>
</comment>
<keyword evidence="5 8" id="KW-0067">ATP-binding</keyword>
<dbReference type="InterPro" id="IPR017871">
    <property type="entry name" value="ABC_transporter-like_CS"/>
</dbReference>
<accession>A0ABS2PHR5</accession>
<dbReference type="Pfam" id="PF00005">
    <property type="entry name" value="ABC_tran"/>
    <property type="match status" value="1"/>
</dbReference>
<evidence type="ECO:0000256" key="8">
    <source>
        <dbReference type="RuleBase" id="RU365104"/>
    </source>
</evidence>
<dbReference type="InterPro" id="IPR003439">
    <property type="entry name" value="ABC_transporter-like_ATP-bd"/>
</dbReference>
<dbReference type="EC" id="7.-.-.-" evidence="8"/>
<sequence>MHIKFEDVTYTYMLGSPFEKRALNGVDVSISSGSFTAVVGSTGSGKSTLMQHINGLLVPTSGQVTVDSTVLQPGVKRKVIKPLRKKVGMVFQYPEHQLFGSTVEEDILFGPIQHGMSVERVKRRLPELLNLVGLHEDYLHESPFQLSGGQMRRVAIAGVLATEPEVLILDEPAAGLDPSGHRALLQLFRSWHEEHGLTTVLVTHDMEDAANYADDVIVMNEGSVKLQGKPIDVFREVESLTAMNLAVPPAVRIGMALRRSNWSIDVTNQSSEQLAEQLMTNWPEKGGH</sequence>
<dbReference type="PROSITE" id="PS00211">
    <property type="entry name" value="ABC_TRANSPORTER_1"/>
    <property type="match status" value="1"/>
</dbReference>
<organism evidence="10 11">
    <name type="scientific">Geomicrobium sediminis</name>
    <dbReference type="NCBI Taxonomy" id="1347788"/>
    <lineage>
        <taxon>Bacteria</taxon>
        <taxon>Bacillati</taxon>
        <taxon>Bacillota</taxon>
        <taxon>Bacilli</taxon>
        <taxon>Bacillales</taxon>
        <taxon>Geomicrobium</taxon>
    </lineage>
</organism>
<evidence type="ECO:0000313" key="11">
    <source>
        <dbReference type="Proteomes" id="UP000741863"/>
    </source>
</evidence>
<keyword evidence="10" id="KW-0378">Hydrolase</keyword>
<dbReference type="PROSITE" id="PS50893">
    <property type="entry name" value="ABC_TRANSPORTER_2"/>
    <property type="match status" value="1"/>
</dbReference>
<protein>
    <recommendedName>
        <fullName evidence="8">Energy-coupling factor transporter ATP-binding protein EcfA2</fullName>
        <ecNumber evidence="8">7.-.-.-</ecNumber>
    </recommendedName>
</protein>
<evidence type="ECO:0000256" key="2">
    <source>
        <dbReference type="ARBA" id="ARBA00022448"/>
    </source>
</evidence>
<keyword evidence="2 8" id="KW-0813">Transport</keyword>
<proteinExistence type="inferred from homology"/>
<dbReference type="PANTHER" id="PTHR43553:SF27">
    <property type="entry name" value="ENERGY-COUPLING FACTOR TRANSPORTER ATP-BINDING PROTEIN ECFA2"/>
    <property type="match status" value="1"/>
</dbReference>
<dbReference type="SMART" id="SM00382">
    <property type="entry name" value="AAA"/>
    <property type="match status" value="1"/>
</dbReference>
<evidence type="ECO:0000256" key="4">
    <source>
        <dbReference type="ARBA" id="ARBA00022741"/>
    </source>
</evidence>
<comment type="function">
    <text evidence="8">ATP-binding (A) component of a common energy-coupling factor (ECF) ABC-transporter complex.</text>
</comment>
<dbReference type="GO" id="GO:0005524">
    <property type="term" value="F:ATP binding"/>
    <property type="evidence" value="ECO:0007669"/>
    <property type="project" value="UniProtKB-KW"/>
</dbReference>
<dbReference type="Proteomes" id="UP000741863">
    <property type="component" value="Unassembled WGS sequence"/>
</dbReference>
<evidence type="ECO:0000256" key="5">
    <source>
        <dbReference type="ARBA" id="ARBA00022840"/>
    </source>
</evidence>
<evidence type="ECO:0000313" key="10">
    <source>
        <dbReference type="EMBL" id="MBM7634636.1"/>
    </source>
</evidence>
<dbReference type="RefSeq" id="WP_204699452.1">
    <property type="nucleotide sequence ID" value="NZ_JAFBEC010000015.1"/>
</dbReference>
<evidence type="ECO:0000256" key="7">
    <source>
        <dbReference type="ARBA" id="ARBA00023136"/>
    </source>
</evidence>
<keyword evidence="4 8" id="KW-0547">Nucleotide-binding</keyword>
<evidence type="ECO:0000256" key="1">
    <source>
        <dbReference type="ARBA" id="ARBA00004202"/>
    </source>
</evidence>
<reference evidence="10 11" key="1">
    <citation type="submission" date="2021-01" db="EMBL/GenBank/DDBJ databases">
        <title>Genomic Encyclopedia of Type Strains, Phase IV (KMG-IV): sequencing the most valuable type-strain genomes for metagenomic binning, comparative biology and taxonomic classification.</title>
        <authorList>
            <person name="Goeker M."/>
        </authorList>
    </citation>
    <scope>NUCLEOTIDE SEQUENCE [LARGE SCALE GENOMIC DNA]</scope>
    <source>
        <strain evidence="10 11">DSM 25540</strain>
    </source>
</reference>
<dbReference type="GO" id="GO:0016787">
    <property type="term" value="F:hydrolase activity"/>
    <property type="evidence" value="ECO:0007669"/>
    <property type="project" value="UniProtKB-KW"/>
</dbReference>
<comment type="similarity">
    <text evidence="8">Belongs to the ABC transporter superfamily. Energy-coupling factor EcfA family.</text>
</comment>
<evidence type="ECO:0000256" key="6">
    <source>
        <dbReference type="ARBA" id="ARBA00022967"/>
    </source>
</evidence>
<dbReference type="SUPFAM" id="SSF52540">
    <property type="entry name" value="P-loop containing nucleoside triphosphate hydrolases"/>
    <property type="match status" value="1"/>
</dbReference>
<name>A0ABS2PHR5_9BACL</name>
<keyword evidence="7 8" id="KW-0472">Membrane</keyword>
<dbReference type="NCBIfam" id="TIGR04521">
    <property type="entry name" value="ECF_ATPase_2"/>
    <property type="match status" value="1"/>
</dbReference>
<dbReference type="Gene3D" id="3.40.50.300">
    <property type="entry name" value="P-loop containing nucleotide triphosphate hydrolases"/>
    <property type="match status" value="1"/>
</dbReference>
<dbReference type="CDD" id="cd03225">
    <property type="entry name" value="ABC_cobalt_CbiO_domain1"/>
    <property type="match status" value="1"/>
</dbReference>
<dbReference type="InterPro" id="IPR030946">
    <property type="entry name" value="EcfA2"/>
</dbReference>
<dbReference type="PANTHER" id="PTHR43553">
    <property type="entry name" value="HEAVY METAL TRANSPORTER"/>
    <property type="match status" value="1"/>
</dbReference>
<keyword evidence="11" id="KW-1185">Reference proteome</keyword>
<keyword evidence="6" id="KW-1278">Translocase</keyword>
<dbReference type="EMBL" id="JAFBEC010000015">
    <property type="protein sequence ID" value="MBM7634636.1"/>
    <property type="molecule type" value="Genomic_DNA"/>
</dbReference>
<gene>
    <name evidence="10" type="ORF">JOD17_003759</name>
</gene>
<dbReference type="InterPro" id="IPR015856">
    <property type="entry name" value="ABC_transpr_CbiO/EcfA_su"/>
</dbReference>
<evidence type="ECO:0000259" key="9">
    <source>
        <dbReference type="PROSITE" id="PS50893"/>
    </source>
</evidence>
<dbReference type="InterPro" id="IPR027417">
    <property type="entry name" value="P-loop_NTPase"/>
</dbReference>
<dbReference type="InterPro" id="IPR050095">
    <property type="entry name" value="ECF_ABC_transporter_ATP-bd"/>
</dbReference>
<dbReference type="InterPro" id="IPR003593">
    <property type="entry name" value="AAA+_ATPase"/>
</dbReference>
<keyword evidence="3 8" id="KW-1003">Cell membrane</keyword>
<comment type="subcellular location">
    <subcellularLocation>
        <location evidence="1 8">Cell membrane</location>
        <topology evidence="1 8">Peripheral membrane protein</topology>
    </subcellularLocation>
</comment>
<evidence type="ECO:0000256" key="3">
    <source>
        <dbReference type="ARBA" id="ARBA00022475"/>
    </source>
</evidence>
<feature type="domain" description="ABC transporter" evidence="9">
    <location>
        <begin position="3"/>
        <end position="246"/>
    </location>
</feature>
<comment type="subunit">
    <text evidence="8">Forms a stable energy-coupling factor (ECF) transporter complex composed of 2 membrane-embedded substrate-binding proteins (S component), 2 ATP-binding proteins (A component) and 2 transmembrane proteins (T component).</text>
</comment>